<evidence type="ECO:0000259" key="1">
    <source>
        <dbReference type="Pfam" id="PF00149"/>
    </source>
</evidence>
<dbReference type="Gene3D" id="3.60.21.10">
    <property type="match status" value="1"/>
</dbReference>
<sequence length="287" mass="33284">MMKLNIHVIIILILCFGVNIQSVKCQDKGQHFFFIQLTDPQFGMYEKNAGIEKEIFLYEKAVDEVNRLKPDFVIITGDFVNNRKDKTQINEFKRITRKINQDIPVYLSPGNHDVGNKPNSRSIKRYIKNYGYDKFSFIHNEILFVGFNSSLIKDDVVNFEEKQYNWLKKILEHNENAQQVILFCHFPFFIHSVDEQESYSNISLEKRRKYLSLFKESNVQAIFSGHLHENASAEYTGIHLITTSALGKPLGDAPSGLRIVKVYDNSVEHHYFGIDEVPETVVLNNSN</sequence>
<dbReference type="InterPro" id="IPR029052">
    <property type="entry name" value="Metallo-depent_PP-like"/>
</dbReference>
<dbReference type="PANTHER" id="PTHR43143:SF1">
    <property type="entry name" value="SERINE_THREONINE-PROTEIN PHOSPHATASE CPPED1"/>
    <property type="match status" value="1"/>
</dbReference>
<dbReference type="Pfam" id="PF00149">
    <property type="entry name" value="Metallophos"/>
    <property type="match status" value="1"/>
</dbReference>
<dbReference type="AlphaFoldDB" id="A0A6C0RE57"/>
<dbReference type="EMBL" id="CP048409">
    <property type="protein sequence ID" value="QIA08347.1"/>
    <property type="molecule type" value="Genomic_DNA"/>
</dbReference>
<keyword evidence="3" id="KW-1185">Reference proteome</keyword>
<dbReference type="InterPro" id="IPR004843">
    <property type="entry name" value="Calcineurin-like_PHP"/>
</dbReference>
<gene>
    <name evidence="2" type="ORF">G0Q07_11765</name>
</gene>
<evidence type="ECO:0000313" key="2">
    <source>
        <dbReference type="EMBL" id="QIA08347.1"/>
    </source>
</evidence>
<dbReference type="PANTHER" id="PTHR43143">
    <property type="entry name" value="METALLOPHOSPHOESTERASE, CALCINEURIN SUPERFAMILY"/>
    <property type="match status" value="1"/>
</dbReference>
<dbReference type="RefSeq" id="WP_163346266.1">
    <property type="nucleotide sequence ID" value="NZ_CP048409.1"/>
</dbReference>
<name>A0A6C0RE57_9BACT</name>
<dbReference type="InterPro" id="IPR051918">
    <property type="entry name" value="STPP_CPPED1"/>
</dbReference>
<dbReference type="KEGG" id="drc:G0Q07_11765"/>
<accession>A0A6C0RE57</accession>
<evidence type="ECO:0000313" key="3">
    <source>
        <dbReference type="Proteomes" id="UP000474630"/>
    </source>
</evidence>
<organism evidence="2 3">
    <name type="scientific">Draconibacterium halophilum</name>
    <dbReference type="NCBI Taxonomy" id="2706887"/>
    <lineage>
        <taxon>Bacteria</taxon>
        <taxon>Pseudomonadati</taxon>
        <taxon>Bacteroidota</taxon>
        <taxon>Bacteroidia</taxon>
        <taxon>Marinilabiliales</taxon>
        <taxon>Prolixibacteraceae</taxon>
        <taxon>Draconibacterium</taxon>
    </lineage>
</organism>
<proteinExistence type="predicted"/>
<dbReference type="SUPFAM" id="SSF56300">
    <property type="entry name" value="Metallo-dependent phosphatases"/>
    <property type="match status" value="1"/>
</dbReference>
<protein>
    <submittedName>
        <fullName evidence="2">Metallophosphatase</fullName>
    </submittedName>
</protein>
<dbReference type="GO" id="GO:0016787">
    <property type="term" value="F:hydrolase activity"/>
    <property type="evidence" value="ECO:0007669"/>
    <property type="project" value="InterPro"/>
</dbReference>
<reference evidence="2 3" key="1">
    <citation type="submission" date="2020-02" db="EMBL/GenBank/DDBJ databases">
        <title>Genome sequencing for Draconibacterium sp. strain M1.</title>
        <authorList>
            <person name="Park S.-J."/>
        </authorList>
    </citation>
    <scope>NUCLEOTIDE SEQUENCE [LARGE SCALE GENOMIC DNA]</scope>
    <source>
        <strain evidence="2 3">M1</strain>
    </source>
</reference>
<dbReference type="Proteomes" id="UP000474630">
    <property type="component" value="Chromosome"/>
</dbReference>
<feature type="domain" description="Calcineurin-like phosphoesterase" evidence="1">
    <location>
        <begin position="59"/>
        <end position="229"/>
    </location>
</feature>